<evidence type="ECO:0000313" key="2">
    <source>
        <dbReference type="EMBL" id="DAF85070.1"/>
    </source>
</evidence>
<feature type="transmembrane region" description="Helical" evidence="1">
    <location>
        <begin position="32"/>
        <end position="51"/>
    </location>
</feature>
<sequence>MIKLVWALRVIAFLMVIGTVGSIEINRIDFYTAFLQILLGFTLLILSNYWYREVKFYEKRKVR</sequence>
<proteinExistence type="predicted"/>
<name>A0A8S5TS85_9CAUD</name>
<keyword evidence="1" id="KW-0812">Transmembrane</keyword>
<dbReference type="EMBL" id="BK015917">
    <property type="protein sequence ID" value="DAF85070.1"/>
    <property type="molecule type" value="Genomic_DNA"/>
</dbReference>
<keyword evidence="1" id="KW-0472">Membrane</keyword>
<evidence type="ECO:0000256" key="1">
    <source>
        <dbReference type="SAM" id="Phobius"/>
    </source>
</evidence>
<keyword evidence="1" id="KW-1133">Transmembrane helix</keyword>
<reference evidence="2" key="1">
    <citation type="journal article" date="2021" name="Proc. Natl. Acad. Sci. U.S.A.">
        <title>A Catalog of Tens of Thousands of Viruses from Human Metagenomes Reveals Hidden Associations with Chronic Diseases.</title>
        <authorList>
            <person name="Tisza M.J."/>
            <person name="Buck C.B."/>
        </authorList>
    </citation>
    <scope>NUCLEOTIDE SEQUENCE</scope>
    <source>
        <strain evidence="2">CttG313</strain>
    </source>
</reference>
<protein>
    <submittedName>
        <fullName evidence="2">Uncharacterized protein</fullName>
    </submittedName>
</protein>
<accession>A0A8S5TS85</accession>
<organism evidence="2">
    <name type="scientific">Siphoviridae sp. cttG313</name>
    <dbReference type="NCBI Taxonomy" id="2825704"/>
    <lineage>
        <taxon>Viruses</taxon>
        <taxon>Duplodnaviria</taxon>
        <taxon>Heunggongvirae</taxon>
        <taxon>Uroviricota</taxon>
        <taxon>Caudoviricetes</taxon>
    </lineage>
</organism>